<dbReference type="PANTHER" id="PTHR19303:SF74">
    <property type="entry name" value="POGO TRANSPOSABLE ELEMENT WITH KRAB DOMAIN"/>
    <property type="match status" value="1"/>
</dbReference>
<feature type="coiled-coil region" evidence="1">
    <location>
        <begin position="248"/>
        <end position="282"/>
    </location>
</feature>
<evidence type="ECO:0000313" key="3">
    <source>
        <dbReference type="EMBL" id="RPA94206.1"/>
    </source>
</evidence>
<reference evidence="3 4" key="1">
    <citation type="journal article" date="2018" name="Nat. Ecol. Evol.">
        <title>Pezizomycetes genomes reveal the molecular basis of ectomycorrhizal truffle lifestyle.</title>
        <authorList>
            <person name="Murat C."/>
            <person name="Payen T."/>
            <person name="Noel B."/>
            <person name="Kuo A."/>
            <person name="Morin E."/>
            <person name="Chen J."/>
            <person name="Kohler A."/>
            <person name="Krizsan K."/>
            <person name="Balestrini R."/>
            <person name="Da Silva C."/>
            <person name="Montanini B."/>
            <person name="Hainaut M."/>
            <person name="Levati E."/>
            <person name="Barry K.W."/>
            <person name="Belfiori B."/>
            <person name="Cichocki N."/>
            <person name="Clum A."/>
            <person name="Dockter R.B."/>
            <person name="Fauchery L."/>
            <person name="Guy J."/>
            <person name="Iotti M."/>
            <person name="Le Tacon F."/>
            <person name="Lindquist E.A."/>
            <person name="Lipzen A."/>
            <person name="Malagnac F."/>
            <person name="Mello A."/>
            <person name="Molinier V."/>
            <person name="Miyauchi S."/>
            <person name="Poulain J."/>
            <person name="Riccioni C."/>
            <person name="Rubini A."/>
            <person name="Sitrit Y."/>
            <person name="Splivallo R."/>
            <person name="Traeger S."/>
            <person name="Wang M."/>
            <person name="Zifcakova L."/>
            <person name="Wipf D."/>
            <person name="Zambonelli A."/>
            <person name="Paolocci F."/>
            <person name="Nowrousian M."/>
            <person name="Ottonello S."/>
            <person name="Baldrian P."/>
            <person name="Spatafora J.W."/>
            <person name="Henrissat B."/>
            <person name="Nagy L.G."/>
            <person name="Aury J.M."/>
            <person name="Wincker P."/>
            <person name="Grigoriev I.V."/>
            <person name="Bonfante P."/>
            <person name="Martin F.M."/>
        </authorList>
    </citation>
    <scope>NUCLEOTIDE SEQUENCE [LARGE SCALE GENOMIC DNA]</scope>
    <source>
        <strain evidence="3 4">120613-1</strain>
    </source>
</reference>
<proteinExistence type="predicted"/>
<dbReference type="InterPro" id="IPR050863">
    <property type="entry name" value="CenT-Element_Derived"/>
</dbReference>
<dbReference type="Pfam" id="PF03184">
    <property type="entry name" value="DDE_1"/>
    <property type="match status" value="1"/>
</dbReference>
<feature type="domain" description="DDE-1" evidence="2">
    <location>
        <begin position="1"/>
        <end position="155"/>
    </location>
</feature>
<dbReference type="Proteomes" id="UP000276215">
    <property type="component" value="Unassembled WGS sequence"/>
</dbReference>
<dbReference type="InterPro" id="IPR004875">
    <property type="entry name" value="DDE_SF_endonuclease_dom"/>
</dbReference>
<sequence>MIIFKAKDFREEWFEDLPDLPQNLLFGKSPNGWTDRKISLRWLEVNFGAGSITADKAGVRYRILIFDGHNSHVNISFLEYCINNKVIPICLPPHTSHRLQPLNVSVFSTYKHAYRTELQERFESHDRGVGKHNFYQIISKVRPIALTPENIRSGFWYAGIIPSNGTIILDHLRNEQNAKDERISHNNTTISPTRKLSDLEISEVFNIHTPQKPHQLTNQANTILQDMPPSSPSNWHHHHLTKRIIHCAEQEMVDNSMKQQRIESLEKELHDLRNKKKQSRKIIPDHGASFLSRDEIVEFFEQQEAEKSRKRKRDIEGWRKKQDILMAKINNQTNKRKKVCELEER</sequence>
<dbReference type="PANTHER" id="PTHR19303">
    <property type="entry name" value="TRANSPOSON"/>
    <property type="match status" value="1"/>
</dbReference>
<dbReference type="AlphaFoldDB" id="A0A3N4J7M7"/>
<dbReference type="OrthoDB" id="4327074at2759"/>
<keyword evidence="1" id="KW-0175">Coiled coil</keyword>
<gene>
    <name evidence="3" type="ORF">L873DRAFT_1939855</name>
</gene>
<dbReference type="GO" id="GO:0003677">
    <property type="term" value="F:DNA binding"/>
    <property type="evidence" value="ECO:0007669"/>
    <property type="project" value="TreeGrafter"/>
</dbReference>
<feature type="non-terminal residue" evidence="3">
    <location>
        <position position="345"/>
    </location>
</feature>
<evidence type="ECO:0000256" key="1">
    <source>
        <dbReference type="SAM" id="Coils"/>
    </source>
</evidence>
<dbReference type="GO" id="GO:0005634">
    <property type="term" value="C:nucleus"/>
    <property type="evidence" value="ECO:0007669"/>
    <property type="project" value="TreeGrafter"/>
</dbReference>
<protein>
    <submittedName>
        <fullName evidence="3">DDE-domain-containing protein</fullName>
    </submittedName>
</protein>
<accession>A0A3N4J7M7</accession>
<dbReference type="EMBL" id="ML120441">
    <property type="protein sequence ID" value="RPA94206.1"/>
    <property type="molecule type" value="Genomic_DNA"/>
</dbReference>
<evidence type="ECO:0000259" key="2">
    <source>
        <dbReference type="Pfam" id="PF03184"/>
    </source>
</evidence>
<evidence type="ECO:0000313" key="4">
    <source>
        <dbReference type="Proteomes" id="UP000276215"/>
    </source>
</evidence>
<dbReference type="STRING" id="1336337.A0A3N4J7M7"/>
<keyword evidence="4" id="KW-1185">Reference proteome</keyword>
<organism evidence="3 4">
    <name type="scientific">Choiromyces venosus 120613-1</name>
    <dbReference type="NCBI Taxonomy" id="1336337"/>
    <lineage>
        <taxon>Eukaryota</taxon>
        <taxon>Fungi</taxon>
        <taxon>Dikarya</taxon>
        <taxon>Ascomycota</taxon>
        <taxon>Pezizomycotina</taxon>
        <taxon>Pezizomycetes</taxon>
        <taxon>Pezizales</taxon>
        <taxon>Tuberaceae</taxon>
        <taxon>Choiromyces</taxon>
    </lineage>
</organism>
<name>A0A3N4J7M7_9PEZI</name>